<dbReference type="EMBL" id="CADIKM010000112">
    <property type="protein sequence ID" value="CAB3807886.1"/>
    <property type="molecule type" value="Genomic_DNA"/>
</dbReference>
<dbReference type="AlphaFoldDB" id="A0A6S7C2Q6"/>
<keyword evidence="3" id="KW-1185">Reference proteome</keyword>
<name>A0A6S7C2Q6_9BURK</name>
<evidence type="ECO:0000313" key="3">
    <source>
        <dbReference type="Proteomes" id="UP000494115"/>
    </source>
</evidence>
<evidence type="ECO:0000313" key="2">
    <source>
        <dbReference type="EMBL" id="CAB3807886.1"/>
    </source>
</evidence>
<dbReference type="RefSeq" id="WP_246258106.1">
    <property type="nucleotide sequence ID" value="NZ_CADIKM010000112.1"/>
</dbReference>
<organism evidence="2 3">
    <name type="scientific">Pararobbsia alpina</name>
    <dbReference type="NCBI Taxonomy" id="621374"/>
    <lineage>
        <taxon>Bacteria</taxon>
        <taxon>Pseudomonadati</taxon>
        <taxon>Pseudomonadota</taxon>
        <taxon>Betaproteobacteria</taxon>
        <taxon>Burkholderiales</taxon>
        <taxon>Burkholderiaceae</taxon>
        <taxon>Pararobbsia</taxon>
    </lineage>
</organism>
<proteinExistence type="predicted"/>
<dbReference type="InterPro" id="IPR009956">
    <property type="entry name" value="Post-segregation_anti-tox_CcdA"/>
</dbReference>
<reference evidence="2 3" key="1">
    <citation type="submission" date="2020-04" db="EMBL/GenBank/DDBJ databases">
        <authorList>
            <person name="De Canck E."/>
        </authorList>
    </citation>
    <scope>NUCLEOTIDE SEQUENCE [LARGE SCALE GENOMIC DNA]</scope>
    <source>
        <strain evidence="2 3">LMG 28138</strain>
    </source>
</reference>
<sequence>MERALETRPRKATNVTLPVDVIEEAKGLGINFSRACEQALRDAIKAEQGRRWATENAGFIAAHNEWVEKNGLPLAECRMF</sequence>
<dbReference type="Proteomes" id="UP000494115">
    <property type="component" value="Unassembled WGS sequence"/>
</dbReference>
<accession>A0A6S7C2Q6</accession>
<keyword evidence="1" id="KW-1277">Toxin-antitoxin system</keyword>
<evidence type="ECO:0000256" key="1">
    <source>
        <dbReference type="ARBA" id="ARBA00022649"/>
    </source>
</evidence>
<protein>
    <recommendedName>
        <fullName evidence="4">Post-segregation antitoxin CcdA</fullName>
    </recommendedName>
</protein>
<dbReference type="Pfam" id="PF07362">
    <property type="entry name" value="CcdA"/>
    <property type="match status" value="1"/>
</dbReference>
<gene>
    <name evidence="2" type="ORF">LMG28138_05980</name>
</gene>
<evidence type="ECO:0008006" key="4">
    <source>
        <dbReference type="Google" id="ProtNLM"/>
    </source>
</evidence>